<evidence type="ECO:0000256" key="9">
    <source>
        <dbReference type="RuleBase" id="RU362118"/>
    </source>
</evidence>
<dbReference type="RefSeq" id="WP_166665459.1">
    <property type="nucleotide sequence ID" value="NZ_SNWQ01000007.1"/>
</dbReference>
<dbReference type="Gene3D" id="3.90.1150.10">
    <property type="entry name" value="Aspartate Aminotransferase, domain 1"/>
    <property type="match status" value="1"/>
</dbReference>
<dbReference type="GO" id="GO:0005737">
    <property type="term" value="C:cytoplasm"/>
    <property type="evidence" value="ECO:0007669"/>
    <property type="project" value="TreeGrafter"/>
</dbReference>
<evidence type="ECO:0000256" key="8">
    <source>
        <dbReference type="PIRSR" id="PIRSR001434-2"/>
    </source>
</evidence>
<keyword evidence="11" id="KW-1185">Reference proteome</keyword>
<dbReference type="InterPro" id="IPR054542">
    <property type="entry name" value="Cys_met_metab_PP"/>
</dbReference>
<dbReference type="InterPro" id="IPR015424">
    <property type="entry name" value="PyrdxlP-dep_Trfase"/>
</dbReference>
<dbReference type="AlphaFoldDB" id="A0A4R6KH78"/>
<accession>A0A4R6KH78</accession>
<dbReference type="GO" id="GO:0030170">
    <property type="term" value="F:pyridoxal phosphate binding"/>
    <property type="evidence" value="ECO:0007669"/>
    <property type="project" value="InterPro"/>
</dbReference>
<evidence type="ECO:0000256" key="4">
    <source>
        <dbReference type="ARBA" id="ARBA00047175"/>
    </source>
</evidence>
<dbReference type="InterPro" id="IPR000277">
    <property type="entry name" value="Cys/Met-Metab_PyrdxlP-dep_enz"/>
</dbReference>
<dbReference type="GO" id="GO:0018826">
    <property type="term" value="F:methionine gamma-lyase activity"/>
    <property type="evidence" value="ECO:0007669"/>
    <property type="project" value="UniProtKB-EC"/>
</dbReference>
<dbReference type="GO" id="GO:0047982">
    <property type="term" value="F:homocysteine desulfhydrase activity"/>
    <property type="evidence" value="ECO:0007669"/>
    <property type="project" value="UniProtKB-EC"/>
</dbReference>
<comment type="catalytic activity">
    <reaction evidence="7">
        <text>L-methionine + H2O = methanethiol + 2-oxobutanoate + NH4(+)</text>
        <dbReference type="Rhea" id="RHEA:23800"/>
        <dbReference type="ChEBI" id="CHEBI:15377"/>
        <dbReference type="ChEBI" id="CHEBI:16007"/>
        <dbReference type="ChEBI" id="CHEBI:16763"/>
        <dbReference type="ChEBI" id="CHEBI:28938"/>
        <dbReference type="ChEBI" id="CHEBI:57844"/>
        <dbReference type="EC" id="4.4.1.11"/>
    </reaction>
    <physiologicalReaction direction="left-to-right" evidence="7">
        <dbReference type="Rhea" id="RHEA:23801"/>
    </physiologicalReaction>
</comment>
<gene>
    <name evidence="10" type="ORF">EV643_107103</name>
</gene>
<comment type="caution">
    <text evidence="10">The sequence shown here is derived from an EMBL/GenBank/DDBJ whole genome shotgun (WGS) entry which is preliminary data.</text>
</comment>
<feature type="modified residue" description="N6-(pyridoxal phosphate)lysine" evidence="8">
    <location>
        <position position="202"/>
    </location>
</feature>
<proteinExistence type="inferred from homology"/>
<dbReference type="Gene3D" id="3.40.640.10">
    <property type="entry name" value="Type I PLP-dependent aspartate aminotransferase-like (Major domain)"/>
    <property type="match status" value="1"/>
</dbReference>
<dbReference type="Pfam" id="PF01053">
    <property type="entry name" value="Cys_Met_Meta_PP"/>
    <property type="match status" value="1"/>
</dbReference>
<evidence type="ECO:0000256" key="6">
    <source>
        <dbReference type="ARBA" id="ARBA00048780"/>
    </source>
</evidence>
<dbReference type="CDD" id="cd00614">
    <property type="entry name" value="CGS_like"/>
    <property type="match status" value="1"/>
</dbReference>
<name>A0A4R6KH78_9ACTN</name>
<dbReference type="InterPro" id="IPR015422">
    <property type="entry name" value="PyrdxlP-dep_Trfase_small"/>
</dbReference>
<dbReference type="EC" id="4.4.1.2" evidence="4"/>
<sequence>MIEGRPAQSERFSPRTRPVVPPIHQSVTYFLDDEAYKDVQDGGLDEIWYGRFRNPTVDVAADEVRRLEEAEAAFMTSSGMGAIATTLLTLLSAGDRVVAARQVYGDTRDLLVRDLPAWGFDVVQVDAMNLDEWRAAVADRPTSVVYVETLANPQLDLADLPAIARIAHDAGARLVVDNTFATPYCVQPLALGADVVLHSATKFLNGHSDAIAGVVAGSFDLVREVQRRVITLGTCLDPHAAYLVWRGLQTFQVRLAHSCATARTLATALAARDDVVRVRHPSLPDYERAEVAARVLRRDDDDLRAGGMVSFTVAGGDDRALRVMRRLQVACEATSLGGVETLVSTPFNSSHFSLTPEERRAARIDDGMIRVSCGVEPADVLIADFLRALDETP</sequence>
<keyword evidence="10" id="KW-0456">Lyase</keyword>
<evidence type="ECO:0000256" key="7">
    <source>
        <dbReference type="ARBA" id="ARBA00052699"/>
    </source>
</evidence>
<dbReference type="PIRSF" id="PIRSF001434">
    <property type="entry name" value="CGS"/>
    <property type="match status" value="1"/>
</dbReference>
<comment type="similarity">
    <text evidence="2 9">Belongs to the trans-sulfuration enzymes family.</text>
</comment>
<organism evidence="10 11">
    <name type="scientific">Kribbella caucasensis</name>
    <dbReference type="NCBI Taxonomy" id="2512215"/>
    <lineage>
        <taxon>Bacteria</taxon>
        <taxon>Bacillati</taxon>
        <taxon>Actinomycetota</taxon>
        <taxon>Actinomycetes</taxon>
        <taxon>Propionibacteriales</taxon>
        <taxon>Kribbellaceae</taxon>
        <taxon>Kribbella</taxon>
    </lineage>
</organism>
<comment type="cofactor">
    <cofactor evidence="1 9">
        <name>pyridoxal 5'-phosphate</name>
        <dbReference type="ChEBI" id="CHEBI:597326"/>
    </cofactor>
</comment>
<evidence type="ECO:0000256" key="3">
    <source>
        <dbReference type="ARBA" id="ARBA00022898"/>
    </source>
</evidence>
<protein>
    <recommendedName>
        <fullName evidence="4">homocysteine desulfhydrase</fullName>
        <ecNumber evidence="4">4.4.1.2</ecNumber>
    </recommendedName>
    <alternativeName>
        <fullName evidence="5">Homocysteine desulfhydrase</fullName>
    </alternativeName>
</protein>
<dbReference type="PANTHER" id="PTHR11808:SF80">
    <property type="entry name" value="CYSTATHIONINE GAMMA-LYASE"/>
    <property type="match status" value="1"/>
</dbReference>
<dbReference type="FunFam" id="3.40.640.10:FF:000046">
    <property type="entry name" value="Cystathionine gamma-lyase"/>
    <property type="match status" value="1"/>
</dbReference>
<reference evidence="10 11" key="1">
    <citation type="submission" date="2019-03" db="EMBL/GenBank/DDBJ databases">
        <title>Genomic Encyclopedia of Type Strains, Phase III (KMG-III): the genomes of soil and plant-associated and newly described type strains.</title>
        <authorList>
            <person name="Whitman W."/>
        </authorList>
    </citation>
    <scope>NUCLEOTIDE SEQUENCE [LARGE SCALE GENOMIC DNA]</scope>
    <source>
        <strain evidence="10 11">VKM Ac-2527</strain>
    </source>
</reference>
<dbReference type="EMBL" id="SNWQ01000007">
    <property type="protein sequence ID" value="TDO48474.1"/>
    <property type="molecule type" value="Genomic_DNA"/>
</dbReference>
<evidence type="ECO:0000256" key="1">
    <source>
        <dbReference type="ARBA" id="ARBA00001933"/>
    </source>
</evidence>
<dbReference type="PROSITE" id="PS00868">
    <property type="entry name" value="CYS_MET_METAB_PP"/>
    <property type="match status" value="1"/>
</dbReference>
<dbReference type="InterPro" id="IPR015421">
    <property type="entry name" value="PyrdxlP-dep_Trfase_major"/>
</dbReference>
<comment type="catalytic activity">
    <reaction evidence="6">
        <text>L-homocysteine + H2O = 2-oxobutanoate + hydrogen sulfide + NH4(+) + H(+)</text>
        <dbReference type="Rhea" id="RHEA:14501"/>
        <dbReference type="ChEBI" id="CHEBI:15377"/>
        <dbReference type="ChEBI" id="CHEBI:15378"/>
        <dbReference type="ChEBI" id="CHEBI:16763"/>
        <dbReference type="ChEBI" id="CHEBI:28938"/>
        <dbReference type="ChEBI" id="CHEBI:29919"/>
        <dbReference type="ChEBI" id="CHEBI:58199"/>
        <dbReference type="EC" id="4.4.1.2"/>
    </reaction>
    <physiologicalReaction direction="left-to-right" evidence="6">
        <dbReference type="Rhea" id="RHEA:14502"/>
    </physiologicalReaction>
</comment>
<dbReference type="PANTHER" id="PTHR11808">
    <property type="entry name" value="TRANS-SULFURATION ENZYME FAMILY MEMBER"/>
    <property type="match status" value="1"/>
</dbReference>
<dbReference type="Proteomes" id="UP000295388">
    <property type="component" value="Unassembled WGS sequence"/>
</dbReference>
<evidence type="ECO:0000256" key="5">
    <source>
        <dbReference type="ARBA" id="ARBA00047199"/>
    </source>
</evidence>
<dbReference type="SUPFAM" id="SSF53383">
    <property type="entry name" value="PLP-dependent transferases"/>
    <property type="match status" value="1"/>
</dbReference>
<evidence type="ECO:0000313" key="11">
    <source>
        <dbReference type="Proteomes" id="UP000295388"/>
    </source>
</evidence>
<dbReference type="GO" id="GO:0019346">
    <property type="term" value="P:transsulfuration"/>
    <property type="evidence" value="ECO:0007669"/>
    <property type="project" value="InterPro"/>
</dbReference>
<evidence type="ECO:0000256" key="2">
    <source>
        <dbReference type="ARBA" id="ARBA00009077"/>
    </source>
</evidence>
<keyword evidence="3 8" id="KW-0663">Pyridoxal phosphate</keyword>
<evidence type="ECO:0000313" key="10">
    <source>
        <dbReference type="EMBL" id="TDO48474.1"/>
    </source>
</evidence>